<keyword evidence="1" id="KW-0812">Transmembrane</keyword>
<evidence type="ECO:0000256" key="1">
    <source>
        <dbReference type="SAM" id="Phobius"/>
    </source>
</evidence>
<proteinExistence type="predicted"/>
<dbReference type="InterPro" id="IPR005804">
    <property type="entry name" value="FA_desaturase_dom"/>
</dbReference>
<feature type="transmembrane region" description="Helical" evidence="1">
    <location>
        <begin position="34"/>
        <end position="50"/>
    </location>
</feature>
<dbReference type="EMBL" id="CP011125">
    <property type="protein sequence ID" value="AKF07340.1"/>
    <property type="molecule type" value="Genomic_DNA"/>
</dbReference>
<organism evidence="3 4">
    <name type="scientific">Sandaracinus amylolyticus</name>
    <dbReference type="NCBI Taxonomy" id="927083"/>
    <lineage>
        <taxon>Bacteria</taxon>
        <taxon>Pseudomonadati</taxon>
        <taxon>Myxococcota</taxon>
        <taxon>Polyangia</taxon>
        <taxon>Polyangiales</taxon>
        <taxon>Sandaracinaceae</taxon>
        <taxon>Sandaracinus</taxon>
    </lineage>
</organism>
<dbReference type="GO" id="GO:0006629">
    <property type="term" value="P:lipid metabolic process"/>
    <property type="evidence" value="ECO:0007669"/>
    <property type="project" value="InterPro"/>
</dbReference>
<dbReference type="STRING" id="927083.DB32_004489"/>
<dbReference type="RefSeq" id="WP_240481235.1">
    <property type="nucleotide sequence ID" value="NZ_CP011125.1"/>
</dbReference>
<keyword evidence="4" id="KW-1185">Reference proteome</keyword>
<evidence type="ECO:0000259" key="2">
    <source>
        <dbReference type="Pfam" id="PF00487"/>
    </source>
</evidence>
<sequence length="335" mass="38655">MSVVSATEEHAQAKPARRAEETWLLHHRADRRQIGIVVVYWALLFSMWLVPACRNVVFLALACYFSFLNAVVIHNHLHKGIFKSKTLNRAFRCVLSFGSLYPASANIASHNLVHHHFDDDGQPDWADPYEYYQRTARFSWPLLNLIHFPNVVGPNTFNGVSRWATTTRQKDFRRQYLIEQVFAFGLTGVLFALDFWTTLFFILIPQLWGARGILRINLIQHDGCDTKSEWNHSRNFVGRFFNWIMCNNGYHTIHHNRAGLHWSVLHEVHRKECAGRVDPALDEPSMTWYLVRTFVLGMSRSIDRDAAQQRETEIAAVLAPRAERLAEAEAASLAE</sequence>
<dbReference type="AlphaFoldDB" id="A0A0F6W4V9"/>
<feature type="transmembrane region" description="Helical" evidence="1">
    <location>
        <begin position="56"/>
        <end position="77"/>
    </location>
</feature>
<protein>
    <submittedName>
        <fullName evidence="3">Fatty acid desaturase</fullName>
    </submittedName>
</protein>
<evidence type="ECO:0000313" key="4">
    <source>
        <dbReference type="Proteomes" id="UP000034883"/>
    </source>
</evidence>
<feature type="transmembrane region" description="Helical" evidence="1">
    <location>
        <begin position="181"/>
        <end position="208"/>
    </location>
</feature>
<evidence type="ECO:0000313" key="3">
    <source>
        <dbReference type="EMBL" id="AKF07340.1"/>
    </source>
</evidence>
<reference evidence="3 4" key="1">
    <citation type="submission" date="2015-03" db="EMBL/GenBank/DDBJ databases">
        <title>Genome assembly of Sandaracinus amylolyticus DSM 53668.</title>
        <authorList>
            <person name="Sharma G."/>
            <person name="Subramanian S."/>
        </authorList>
    </citation>
    <scope>NUCLEOTIDE SEQUENCE [LARGE SCALE GENOMIC DNA]</scope>
    <source>
        <strain evidence="3 4">DSM 53668</strain>
    </source>
</reference>
<dbReference type="Proteomes" id="UP000034883">
    <property type="component" value="Chromosome"/>
</dbReference>
<dbReference type="KEGG" id="samy:DB32_004489"/>
<dbReference type="Pfam" id="PF00487">
    <property type="entry name" value="FA_desaturase"/>
    <property type="match status" value="1"/>
</dbReference>
<keyword evidence="1" id="KW-1133">Transmembrane helix</keyword>
<accession>A0A0F6W4V9</accession>
<feature type="domain" description="Fatty acid desaturase" evidence="2">
    <location>
        <begin position="57"/>
        <end position="271"/>
    </location>
</feature>
<keyword evidence="1" id="KW-0472">Membrane</keyword>
<name>A0A0F6W4V9_9BACT</name>
<gene>
    <name evidence="3" type="ORF">DB32_004489</name>
</gene>